<dbReference type="SUPFAM" id="SSF103473">
    <property type="entry name" value="MFS general substrate transporter"/>
    <property type="match status" value="1"/>
</dbReference>
<evidence type="ECO:0000313" key="7">
    <source>
        <dbReference type="EMBL" id="GGM68567.1"/>
    </source>
</evidence>
<keyword evidence="3 6" id="KW-0812">Transmembrane</keyword>
<feature type="transmembrane region" description="Helical" evidence="6">
    <location>
        <begin position="321"/>
        <end position="338"/>
    </location>
</feature>
<accession>A0A917U9G6</accession>
<dbReference type="RefSeq" id="WP_190255544.1">
    <property type="nucleotide sequence ID" value="NZ_BMPI01000057.1"/>
</dbReference>
<evidence type="ECO:0000256" key="4">
    <source>
        <dbReference type="ARBA" id="ARBA00022989"/>
    </source>
</evidence>
<comment type="subcellular location">
    <subcellularLocation>
        <location evidence="1">Cell membrane</location>
        <topology evidence="1">Multi-pass membrane protein</topology>
    </subcellularLocation>
</comment>
<dbReference type="AlphaFoldDB" id="A0A917U9G6"/>
<comment type="caution">
    <text evidence="7">The sequence shown here is derived from an EMBL/GenBank/DDBJ whole genome shotgun (WGS) entry which is preliminary data.</text>
</comment>
<feature type="transmembrane region" description="Helical" evidence="6">
    <location>
        <begin position="101"/>
        <end position="129"/>
    </location>
</feature>
<dbReference type="PANTHER" id="PTHR23513">
    <property type="entry name" value="INTEGRAL MEMBRANE EFFLUX PROTEIN-RELATED"/>
    <property type="match status" value="1"/>
</dbReference>
<evidence type="ECO:0000256" key="1">
    <source>
        <dbReference type="ARBA" id="ARBA00004651"/>
    </source>
</evidence>
<feature type="transmembrane region" description="Helical" evidence="6">
    <location>
        <begin position="150"/>
        <end position="169"/>
    </location>
</feature>
<evidence type="ECO:0000256" key="3">
    <source>
        <dbReference type="ARBA" id="ARBA00022692"/>
    </source>
</evidence>
<feature type="transmembrane region" description="Helical" evidence="6">
    <location>
        <begin position="75"/>
        <end position="95"/>
    </location>
</feature>
<sequence length="445" mass="46561">MNARVLWANPQARRYLIGQTLSLFGDSALWLACGIWVRTLTGNDTAAALTFLFFTAPALLAPLAGLLVDRVRRRPLLIAANLSGAAILAPLLLVHHRRDVWLIYTVMLLYGLLNVLIAPAQSALLTSLLPRDLLADANAALRTVQEGLRVLAPLAGAGLFGFFGGHAVVALDMASFLAAAALTARIRITETHPVDVGARHEHPVHPTRRATDQITAGFRFLAGIPALRRVTFASAIAAFAVGAGDATSYAVISQGLHRAPQFIGVTQVAHGLGAIAGGLSAAAAIRRIGETRTVIVGLMLLAGGPLCLATPWLPVVLAGKLSVGAALPWIVIAIITLLQRLAAAHLQGRVYAAFEVCATGPQTAGLALGAILIAVLDYRLVLIGGTVGLLIAAAVLVRTRIPTPTHISEGAVTASAATRMAARATITRTSPIALRRPPRRSRRGP</sequence>
<dbReference type="Gene3D" id="1.20.1250.20">
    <property type="entry name" value="MFS general substrate transporter like domains"/>
    <property type="match status" value="1"/>
</dbReference>
<feature type="transmembrane region" description="Helical" evidence="6">
    <location>
        <begin position="380"/>
        <end position="397"/>
    </location>
</feature>
<dbReference type="Proteomes" id="UP000642070">
    <property type="component" value="Unassembled WGS sequence"/>
</dbReference>
<dbReference type="EMBL" id="BMPI01000057">
    <property type="protein sequence ID" value="GGM68567.1"/>
    <property type="molecule type" value="Genomic_DNA"/>
</dbReference>
<feature type="transmembrane region" description="Helical" evidence="6">
    <location>
        <begin position="230"/>
        <end position="252"/>
    </location>
</feature>
<feature type="transmembrane region" description="Helical" evidence="6">
    <location>
        <begin position="350"/>
        <end position="374"/>
    </location>
</feature>
<dbReference type="GO" id="GO:0005886">
    <property type="term" value="C:plasma membrane"/>
    <property type="evidence" value="ECO:0007669"/>
    <property type="project" value="UniProtKB-SubCell"/>
</dbReference>
<keyword evidence="5 6" id="KW-0472">Membrane</keyword>
<dbReference type="PANTHER" id="PTHR23513:SF6">
    <property type="entry name" value="MAJOR FACILITATOR SUPERFAMILY ASSOCIATED DOMAIN-CONTAINING PROTEIN"/>
    <property type="match status" value="1"/>
</dbReference>
<keyword evidence="4 6" id="KW-1133">Transmembrane helix</keyword>
<name>A0A917U9G6_9ACTN</name>
<evidence type="ECO:0000256" key="5">
    <source>
        <dbReference type="ARBA" id="ARBA00023136"/>
    </source>
</evidence>
<evidence type="ECO:0000313" key="8">
    <source>
        <dbReference type="Proteomes" id="UP000642070"/>
    </source>
</evidence>
<gene>
    <name evidence="7" type="ORF">GCM10007977_082920</name>
</gene>
<feature type="transmembrane region" description="Helical" evidence="6">
    <location>
        <begin position="294"/>
        <end position="315"/>
    </location>
</feature>
<organism evidence="7 8">
    <name type="scientific">Dactylosporangium sucinum</name>
    <dbReference type="NCBI Taxonomy" id="1424081"/>
    <lineage>
        <taxon>Bacteria</taxon>
        <taxon>Bacillati</taxon>
        <taxon>Actinomycetota</taxon>
        <taxon>Actinomycetes</taxon>
        <taxon>Micromonosporales</taxon>
        <taxon>Micromonosporaceae</taxon>
        <taxon>Dactylosporangium</taxon>
    </lineage>
</organism>
<feature type="transmembrane region" description="Helical" evidence="6">
    <location>
        <begin position="46"/>
        <end position="68"/>
    </location>
</feature>
<keyword evidence="2" id="KW-1003">Cell membrane</keyword>
<dbReference type="CDD" id="cd06173">
    <property type="entry name" value="MFS_MefA_like"/>
    <property type="match status" value="1"/>
</dbReference>
<dbReference type="GO" id="GO:0022857">
    <property type="term" value="F:transmembrane transporter activity"/>
    <property type="evidence" value="ECO:0007669"/>
    <property type="project" value="InterPro"/>
</dbReference>
<dbReference type="InterPro" id="IPR011701">
    <property type="entry name" value="MFS"/>
</dbReference>
<evidence type="ECO:0000256" key="2">
    <source>
        <dbReference type="ARBA" id="ARBA00022475"/>
    </source>
</evidence>
<reference evidence="7" key="2">
    <citation type="submission" date="2020-09" db="EMBL/GenBank/DDBJ databases">
        <authorList>
            <person name="Sun Q."/>
            <person name="Ohkuma M."/>
        </authorList>
    </citation>
    <scope>NUCLEOTIDE SEQUENCE</scope>
    <source>
        <strain evidence="7">JCM 19831</strain>
    </source>
</reference>
<evidence type="ECO:0000256" key="6">
    <source>
        <dbReference type="SAM" id="Phobius"/>
    </source>
</evidence>
<protein>
    <submittedName>
        <fullName evidence="7">MFS transporter</fullName>
    </submittedName>
</protein>
<keyword evidence="8" id="KW-1185">Reference proteome</keyword>
<dbReference type="InterPro" id="IPR036259">
    <property type="entry name" value="MFS_trans_sf"/>
</dbReference>
<proteinExistence type="predicted"/>
<reference evidence="7" key="1">
    <citation type="journal article" date="2014" name="Int. J. Syst. Evol. Microbiol.">
        <title>Complete genome sequence of Corynebacterium casei LMG S-19264T (=DSM 44701T), isolated from a smear-ripened cheese.</title>
        <authorList>
            <consortium name="US DOE Joint Genome Institute (JGI-PGF)"/>
            <person name="Walter F."/>
            <person name="Albersmeier A."/>
            <person name="Kalinowski J."/>
            <person name="Ruckert C."/>
        </authorList>
    </citation>
    <scope>NUCLEOTIDE SEQUENCE</scope>
    <source>
        <strain evidence="7">JCM 19831</strain>
    </source>
</reference>
<dbReference type="Pfam" id="PF07690">
    <property type="entry name" value="MFS_1"/>
    <property type="match status" value="1"/>
</dbReference>
<feature type="transmembrane region" description="Helical" evidence="6">
    <location>
        <begin position="21"/>
        <end position="40"/>
    </location>
</feature>